<protein>
    <submittedName>
        <fullName evidence="1">6927_t:CDS:1</fullName>
    </submittedName>
</protein>
<keyword evidence="2" id="KW-1185">Reference proteome</keyword>
<organism evidence="1 2">
    <name type="scientific">Dentiscutata erythropus</name>
    <dbReference type="NCBI Taxonomy" id="1348616"/>
    <lineage>
        <taxon>Eukaryota</taxon>
        <taxon>Fungi</taxon>
        <taxon>Fungi incertae sedis</taxon>
        <taxon>Mucoromycota</taxon>
        <taxon>Glomeromycotina</taxon>
        <taxon>Glomeromycetes</taxon>
        <taxon>Diversisporales</taxon>
        <taxon>Gigasporaceae</taxon>
        <taxon>Dentiscutata</taxon>
    </lineage>
</organism>
<name>A0A9N9E420_9GLOM</name>
<comment type="caution">
    <text evidence="1">The sequence shown here is derived from an EMBL/GenBank/DDBJ whole genome shotgun (WGS) entry which is preliminary data.</text>
</comment>
<evidence type="ECO:0000313" key="1">
    <source>
        <dbReference type="EMBL" id="CAG8659163.1"/>
    </source>
</evidence>
<dbReference type="EMBL" id="CAJVPY010006248">
    <property type="protein sequence ID" value="CAG8659163.1"/>
    <property type="molecule type" value="Genomic_DNA"/>
</dbReference>
<evidence type="ECO:0000313" key="2">
    <source>
        <dbReference type="Proteomes" id="UP000789405"/>
    </source>
</evidence>
<sequence>MDSAQSVIPMPYRQSQIEALMSRQHEEKIGSRLEIVRIEAGYIQLESALGLELFELSFVEFALDLKLSEIGSELGIAVKLFKFVEN</sequence>
<dbReference type="AlphaFoldDB" id="A0A9N9E420"/>
<accession>A0A9N9E420</accession>
<dbReference type="Proteomes" id="UP000789405">
    <property type="component" value="Unassembled WGS sequence"/>
</dbReference>
<reference evidence="1" key="1">
    <citation type="submission" date="2021-06" db="EMBL/GenBank/DDBJ databases">
        <authorList>
            <person name="Kallberg Y."/>
            <person name="Tangrot J."/>
            <person name="Rosling A."/>
        </authorList>
    </citation>
    <scope>NUCLEOTIDE SEQUENCE</scope>
    <source>
        <strain evidence="1">MA453B</strain>
    </source>
</reference>
<proteinExistence type="predicted"/>
<gene>
    <name evidence="1" type="ORF">DERYTH_LOCUS10615</name>
</gene>